<evidence type="ECO:0000313" key="2">
    <source>
        <dbReference type="Proteomes" id="UP001497680"/>
    </source>
</evidence>
<dbReference type="Proteomes" id="UP001497680">
    <property type="component" value="Unassembled WGS sequence"/>
</dbReference>
<gene>
    <name evidence="1" type="ORF">F4821DRAFT_273075</name>
</gene>
<accession>A0ACC0CMI7</accession>
<name>A0ACC0CMI7_9PEZI</name>
<reference evidence="1 2" key="1">
    <citation type="journal article" date="2022" name="New Phytol.">
        <title>Ecological generalism drives hyperdiversity of secondary metabolite gene clusters in xylarialean endophytes.</title>
        <authorList>
            <person name="Franco M.E.E."/>
            <person name="Wisecaver J.H."/>
            <person name="Arnold A.E."/>
            <person name="Ju Y.M."/>
            <person name="Slot J.C."/>
            <person name="Ahrendt S."/>
            <person name="Moore L.P."/>
            <person name="Eastman K.E."/>
            <person name="Scott K."/>
            <person name="Konkel Z."/>
            <person name="Mondo S.J."/>
            <person name="Kuo A."/>
            <person name="Hayes R.D."/>
            <person name="Haridas S."/>
            <person name="Andreopoulos B."/>
            <person name="Riley R."/>
            <person name="LaButti K."/>
            <person name="Pangilinan J."/>
            <person name="Lipzen A."/>
            <person name="Amirebrahimi M."/>
            <person name="Yan J."/>
            <person name="Adam C."/>
            <person name="Keymanesh K."/>
            <person name="Ng V."/>
            <person name="Louie K."/>
            <person name="Northen T."/>
            <person name="Drula E."/>
            <person name="Henrissat B."/>
            <person name="Hsieh H.M."/>
            <person name="Youens-Clark K."/>
            <person name="Lutzoni F."/>
            <person name="Miadlikowska J."/>
            <person name="Eastwood D.C."/>
            <person name="Hamelin R.C."/>
            <person name="Grigoriev I.V."/>
            <person name="U'Ren J.M."/>
        </authorList>
    </citation>
    <scope>NUCLEOTIDE SEQUENCE [LARGE SCALE GENOMIC DNA]</scope>
    <source>
        <strain evidence="1 2">ER1909</strain>
    </source>
</reference>
<protein>
    <submittedName>
        <fullName evidence="1">Uncharacterized protein</fullName>
    </submittedName>
</protein>
<proteinExistence type="predicted"/>
<sequence>METHRDVPDRGPNLLAALWTCCSLACVFLSLRVYCKFQRHVALQYDDYLLIVSWTTQLVCSVLVSINVAAGFGKYTADVIAEHGSENIVPITLRETIVGFLMTLAIAWSKTSFAVTLLRVTPGRMKAVLWTIIVTMNVFMTVGALSIFLQCSPVSKSWDEHLPGMCWPTFNLVASMFSSAYSALMDFVLALLPWPLIWHLKMKVKERIGVAVAMSMGICAGATAIVKCYYLQRPHGMNFFYEGGNLVIWGSAEVATTIMAASIPVLRVFVRDIRESVAFYRHSGSFRDALRSLRRKQGGESGQEPPALRSSDDRESDKIAITRTQELRISFHNRIEIDGLRLDAEEAGSQIYSIQY</sequence>
<comment type="caution">
    <text evidence="1">The sequence shown here is derived from an EMBL/GenBank/DDBJ whole genome shotgun (WGS) entry which is preliminary data.</text>
</comment>
<keyword evidence="2" id="KW-1185">Reference proteome</keyword>
<dbReference type="EMBL" id="MU394392">
    <property type="protein sequence ID" value="KAI6081565.1"/>
    <property type="molecule type" value="Genomic_DNA"/>
</dbReference>
<organism evidence="1 2">
    <name type="scientific">Hypoxylon rubiginosum</name>
    <dbReference type="NCBI Taxonomy" id="110542"/>
    <lineage>
        <taxon>Eukaryota</taxon>
        <taxon>Fungi</taxon>
        <taxon>Dikarya</taxon>
        <taxon>Ascomycota</taxon>
        <taxon>Pezizomycotina</taxon>
        <taxon>Sordariomycetes</taxon>
        <taxon>Xylariomycetidae</taxon>
        <taxon>Xylariales</taxon>
        <taxon>Hypoxylaceae</taxon>
        <taxon>Hypoxylon</taxon>
    </lineage>
</organism>
<evidence type="ECO:0000313" key="1">
    <source>
        <dbReference type="EMBL" id="KAI6081565.1"/>
    </source>
</evidence>